<dbReference type="InterPro" id="IPR009229">
    <property type="entry name" value="AgrD"/>
</dbReference>
<accession>A0ABU9DC57</accession>
<evidence type="ECO:0000313" key="1">
    <source>
        <dbReference type="EMBL" id="MEK8126426.1"/>
    </source>
</evidence>
<gene>
    <name evidence="1" type="ORF">WMW72_00700</name>
</gene>
<name>A0ABU9DC57_9BACL</name>
<protein>
    <submittedName>
        <fullName evidence="1">Cyclic lactone autoinducer peptide</fullName>
    </submittedName>
</protein>
<dbReference type="NCBIfam" id="TIGR04223">
    <property type="entry name" value="quorum_AgrD"/>
    <property type="match status" value="1"/>
</dbReference>
<keyword evidence="2" id="KW-1185">Reference proteome</keyword>
<dbReference type="RefSeq" id="WP_341413484.1">
    <property type="nucleotide sequence ID" value="NZ_JBBPCC010000001.1"/>
</dbReference>
<reference evidence="1 2" key="1">
    <citation type="submission" date="2024-04" db="EMBL/GenBank/DDBJ databases">
        <title>draft genome sequnece of Paenibacillus filicis.</title>
        <authorList>
            <person name="Kim D.-U."/>
        </authorList>
    </citation>
    <scope>NUCLEOTIDE SEQUENCE [LARGE SCALE GENOMIC DNA]</scope>
    <source>
        <strain evidence="1 2">KACC14197</strain>
    </source>
</reference>
<sequence length="40" mass="4306">MKTRLAIIANALLVAVATLFVGTNSIFGHRPETPAELLKK</sequence>
<proteinExistence type="predicted"/>
<dbReference type="EMBL" id="JBBPCC010000001">
    <property type="protein sequence ID" value="MEK8126426.1"/>
    <property type="molecule type" value="Genomic_DNA"/>
</dbReference>
<organism evidence="1 2">
    <name type="scientific">Paenibacillus filicis</name>
    <dbReference type="NCBI Taxonomy" id="669464"/>
    <lineage>
        <taxon>Bacteria</taxon>
        <taxon>Bacillati</taxon>
        <taxon>Bacillota</taxon>
        <taxon>Bacilli</taxon>
        <taxon>Bacillales</taxon>
        <taxon>Paenibacillaceae</taxon>
        <taxon>Paenibacillus</taxon>
    </lineage>
</organism>
<evidence type="ECO:0000313" key="2">
    <source>
        <dbReference type="Proteomes" id="UP001469365"/>
    </source>
</evidence>
<dbReference type="Proteomes" id="UP001469365">
    <property type="component" value="Unassembled WGS sequence"/>
</dbReference>
<comment type="caution">
    <text evidence="1">The sequence shown here is derived from an EMBL/GenBank/DDBJ whole genome shotgun (WGS) entry which is preliminary data.</text>
</comment>